<dbReference type="Proteomes" id="UP000886501">
    <property type="component" value="Unassembled WGS sequence"/>
</dbReference>
<keyword evidence="2" id="KW-1185">Reference proteome</keyword>
<gene>
    <name evidence="1" type="ORF">BDM02DRAFT_1761707</name>
</gene>
<accession>A0ACB6ZJF7</accession>
<name>A0ACB6ZJF7_THEGA</name>
<reference evidence="1" key="1">
    <citation type="submission" date="2019-10" db="EMBL/GenBank/DDBJ databases">
        <authorList>
            <consortium name="DOE Joint Genome Institute"/>
            <person name="Kuo A."/>
            <person name="Miyauchi S."/>
            <person name="Kiss E."/>
            <person name="Drula E."/>
            <person name="Kohler A."/>
            <person name="Sanchez-Garcia M."/>
            <person name="Andreopoulos B."/>
            <person name="Barry K.W."/>
            <person name="Bonito G."/>
            <person name="Buee M."/>
            <person name="Carver A."/>
            <person name="Chen C."/>
            <person name="Cichocki N."/>
            <person name="Clum A."/>
            <person name="Culley D."/>
            <person name="Crous P.W."/>
            <person name="Fauchery L."/>
            <person name="Girlanda M."/>
            <person name="Hayes R."/>
            <person name="Keri Z."/>
            <person name="Labutti K."/>
            <person name="Lipzen A."/>
            <person name="Lombard V."/>
            <person name="Magnuson J."/>
            <person name="Maillard F."/>
            <person name="Morin E."/>
            <person name="Murat C."/>
            <person name="Nolan M."/>
            <person name="Ohm R."/>
            <person name="Pangilinan J."/>
            <person name="Pereira M."/>
            <person name="Perotto S."/>
            <person name="Peter M."/>
            <person name="Riley R."/>
            <person name="Sitrit Y."/>
            <person name="Stielow B."/>
            <person name="Szollosi G."/>
            <person name="Zifcakova L."/>
            <person name="Stursova M."/>
            <person name="Spatafora J.W."/>
            <person name="Tedersoo L."/>
            <person name="Vaario L.-M."/>
            <person name="Yamada A."/>
            <person name="Yan M."/>
            <person name="Wang P."/>
            <person name="Xu J."/>
            <person name="Bruns T."/>
            <person name="Baldrian P."/>
            <person name="Vilgalys R."/>
            <person name="Henrissat B."/>
            <person name="Grigoriev I.V."/>
            <person name="Hibbett D."/>
            <person name="Nagy L.G."/>
            <person name="Martin F.M."/>
        </authorList>
    </citation>
    <scope>NUCLEOTIDE SEQUENCE</scope>
    <source>
        <strain evidence="1">P2</strain>
    </source>
</reference>
<evidence type="ECO:0000313" key="2">
    <source>
        <dbReference type="Proteomes" id="UP000886501"/>
    </source>
</evidence>
<reference evidence="1" key="2">
    <citation type="journal article" date="2020" name="Nat. Commun.">
        <title>Large-scale genome sequencing of mycorrhizal fungi provides insights into the early evolution of symbiotic traits.</title>
        <authorList>
            <person name="Miyauchi S."/>
            <person name="Kiss E."/>
            <person name="Kuo A."/>
            <person name="Drula E."/>
            <person name="Kohler A."/>
            <person name="Sanchez-Garcia M."/>
            <person name="Morin E."/>
            <person name="Andreopoulos B."/>
            <person name="Barry K.W."/>
            <person name="Bonito G."/>
            <person name="Buee M."/>
            <person name="Carver A."/>
            <person name="Chen C."/>
            <person name="Cichocki N."/>
            <person name="Clum A."/>
            <person name="Culley D."/>
            <person name="Crous P.W."/>
            <person name="Fauchery L."/>
            <person name="Girlanda M."/>
            <person name="Hayes R.D."/>
            <person name="Keri Z."/>
            <person name="LaButti K."/>
            <person name="Lipzen A."/>
            <person name="Lombard V."/>
            <person name="Magnuson J."/>
            <person name="Maillard F."/>
            <person name="Murat C."/>
            <person name="Nolan M."/>
            <person name="Ohm R.A."/>
            <person name="Pangilinan J."/>
            <person name="Pereira M.F."/>
            <person name="Perotto S."/>
            <person name="Peter M."/>
            <person name="Pfister S."/>
            <person name="Riley R."/>
            <person name="Sitrit Y."/>
            <person name="Stielow J.B."/>
            <person name="Szollosi G."/>
            <person name="Zifcakova L."/>
            <person name="Stursova M."/>
            <person name="Spatafora J.W."/>
            <person name="Tedersoo L."/>
            <person name="Vaario L.M."/>
            <person name="Yamada A."/>
            <person name="Yan M."/>
            <person name="Wang P."/>
            <person name="Xu J."/>
            <person name="Bruns T."/>
            <person name="Baldrian P."/>
            <person name="Vilgalys R."/>
            <person name="Dunand C."/>
            <person name="Henrissat B."/>
            <person name="Grigoriev I.V."/>
            <person name="Hibbett D."/>
            <person name="Nagy L.G."/>
            <person name="Martin F.M."/>
        </authorList>
    </citation>
    <scope>NUCLEOTIDE SEQUENCE</scope>
    <source>
        <strain evidence="1">P2</strain>
    </source>
</reference>
<evidence type="ECO:0000313" key="1">
    <source>
        <dbReference type="EMBL" id="KAF9649687.1"/>
    </source>
</evidence>
<organism evidence="1 2">
    <name type="scientific">Thelephora ganbajun</name>
    <name type="common">Ganba fungus</name>
    <dbReference type="NCBI Taxonomy" id="370292"/>
    <lineage>
        <taxon>Eukaryota</taxon>
        <taxon>Fungi</taxon>
        <taxon>Dikarya</taxon>
        <taxon>Basidiomycota</taxon>
        <taxon>Agaricomycotina</taxon>
        <taxon>Agaricomycetes</taxon>
        <taxon>Thelephorales</taxon>
        <taxon>Thelephoraceae</taxon>
        <taxon>Thelephora</taxon>
    </lineage>
</organism>
<comment type="caution">
    <text evidence="1">The sequence shown here is derived from an EMBL/GenBank/DDBJ whole genome shotgun (WGS) entry which is preliminary data.</text>
</comment>
<sequence>MCGRYALGLTQSDVQQLDGYNLDIGEWVDEDAFFPRYNIAPRSFAPVDNKLATFNTRAENLVETGGLWESMKKRKRCIVVAHGYYEWQKKGPKDRVPHFIKHKDGRLMLFAGLYDCANLEGSEHPLWSFSIITTPASKDFEWLHDRQPVILVSEDDIVKWLDPNTDKWTKELSQLVQPAETHPTLQCYPVSPDVGKVGNESPTFIEPVSKRKDGIMAMFASQGSQKSKTPSPAKRKRSTSPPPAKKPRIANLKDDSDSEIELVGYGKSDPKDKPQSSTKLSQRAPSNSPPKLSSLGRKKEDYRLLQEITDG</sequence>
<dbReference type="EMBL" id="MU117994">
    <property type="protein sequence ID" value="KAF9649687.1"/>
    <property type="molecule type" value="Genomic_DNA"/>
</dbReference>
<protein>
    <submittedName>
        <fullName evidence="1">DUF159-domain-containing protein</fullName>
    </submittedName>
</protein>
<proteinExistence type="predicted"/>